<dbReference type="RefSeq" id="WP_221858041.1">
    <property type="nucleotide sequence ID" value="NZ_BAAAYV010000025.1"/>
</dbReference>
<name>A0ABP7BUM0_9MICO</name>
<evidence type="ECO:0000313" key="1">
    <source>
        <dbReference type="EMBL" id="GAA3668908.1"/>
    </source>
</evidence>
<dbReference type="Proteomes" id="UP001410795">
    <property type="component" value="Unassembled WGS sequence"/>
</dbReference>
<accession>A0ABP7BUM0</accession>
<keyword evidence="2" id="KW-1185">Reference proteome</keyword>
<dbReference type="EMBL" id="BAAAYV010000025">
    <property type="protein sequence ID" value="GAA3668908.1"/>
    <property type="molecule type" value="Genomic_DNA"/>
</dbReference>
<protein>
    <submittedName>
        <fullName evidence="1">Uncharacterized protein</fullName>
    </submittedName>
</protein>
<sequence>MSTLREALTATLTAEAFEASYVQAVAGIQITENAYVSPRDDVSRSTVDFLMPDTDAPAKTSRAENISHAGVLHTRAPGGRWTTIDLPRPALGPLALLTVLYGADLEQHVAGDGSVIEVPISASSATERVPAELRSTLDDMLAGCGEAGGGPFPELTTARVRIHDTPLHIAEAVLTTQLDDGTATFALEMHPSPARAVDIPAREAGEPA</sequence>
<gene>
    <name evidence="1" type="ORF">GCM10022202_33740</name>
</gene>
<organism evidence="1 2">
    <name type="scientific">Microbacterium marinilacus</name>
    <dbReference type="NCBI Taxonomy" id="415209"/>
    <lineage>
        <taxon>Bacteria</taxon>
        <taxon>Bacillati</taxon>
        <taxon>Actinomycetota</taxon>
        <taxon>Actinomycetes</taxon>
        <taxon>Micrococcales</taxon>
        <taxon>Microbacteriaceae</taxon>
        <taxon>Microbacterium</taxon>
    </lineage>
</organism>
<proteinExistence type="predicted"/>
<comment type="caution">
    <text evidence="1">The sequence shown here is derived from an EMBL/GenBank/DDBJ whole genome shotgun (WGS) entry which is preliminary data.</text>
</comment>
<reference evidence="2" key="1">
    <citation type="journal article" date="2019" name="Int. J. Syst. Evol. Microbiol.">
        <title>The Global Catalogue of Microorganisms (GCM) 10K type strain sequencing project: providing services to taxonomists for standard genome sequencing and annotation.</title>
        <authorList>
            <consortium name="The Broad Institute Genomics Platform"/>
            <consortium name="The Broad Institute Genome Sequencing Center for Infectious Disease"/>
            <person name="Wu L."/>
            <person name="Ma J."/>
        </authorList>
    </citation>
    <scope>NUCLEOTIDE SEQUENCE [LARGE SCALE GENOMIC DNA]</scope>
    <source>
        <strain evidence="2">JCM 16546</strain>
    </source>
</reference>
<evidence type="ECO:0000313" key="2">
    <source>
        <dbReference type="Proteomes" id="UP001410795"/>
    </source>
</evidence>